<reference evidence="7" key="2">
    <citation type="submission" date="2023-05" db="EMBL/GenBank/DDBJ databases">
        <authorList>
            <consortium name="Lawrence Berkeley National Laboratory"/>
            <person name="Steindorff A."/>
            <person name="Hensen N."/>
            <person name="Bonometti L."/>
            <person name="Westerberg I."/>
            <person name="Brannstrom I.O."/>
            <person name="Guillou S."/>
            <person name="Cros-Aarteil S."/>
            <person name="Calhoun S."/>
            <person name="Haridas S."/>
            <person name="Kuo A."/>
            <person name="Mondo S."/>
            <person name="Pangilinan J."/>
            <person name="Riley R."/>
            <person name="Labutti K."/>
            <person name="Andreopoulos B."/>
            <person name="Lipzen A."/>
            <person name="Chen C."/>
            <person name="Yanf M."/>
            <person name="Daum C."/>
            <person name="Ng V."/>
            <person name="Clum A."/>
            <person name="Ohm R."/>
            <person name="Martin F."/>
            <person name="Silar P."/>
            <person name="Natvig D."/>
            <person name="Lalanne C."/>
            <person name="Gautier V."/>
            <person name="Ament-Velasquez S.L."/>
            <person name="Kruys A."/>
            <person name="Hutchinson M.I."/>
            <person name="Powell A.J."/>
            <person name="Barry K."/>
            <person name="Miller A.N."/>
            <person name="Grigoriev I.V."/>
            <person name="Debuchy R."/>
            <person name="Gladieux P."/>
            <person name="Thoren M.H."/>
            <person name="Johannesson H."/>
        </authorList>
    </citation>
    <scope>NUCLEOTIDE SEQUENCE</scope>
    <source>
        <strain evidence="7">PSN293</strain>
    </source>
</reference>
<dbReference type="PRINTS" id="PR00420">
    <property type="entry name" value="RNGMNOXGNASE"/>
</dbReference>
<gene>
    <name evidence="7" type="ORF">QBC37DRAFT_433077</name>
</gene>
<evidence type="ECO:0000313" key="7">
    <source>
        <dbReference type="EMBL" id="KAK4207691.1"/>
    </source>
</evidence>
<dbReference type="InterPro" id="IPR002938">
    <property type="entry name" value="FAD-bd"/>
</dbReference>
<feature type="domain" description="FAD-binding" evidence="6">
    <location>
        <begin position="2"/>
        <end position="195"/>
    </location>
</feature>
<dbReference type="PANTHER" id="PTHR13789:SF309">
    <property type="entry name" value="PUTATIVE (AFU_ORTHOLOGUE AFUA_6G14510)-RELATED"/>
    <property type="match status" value="1"/>
</dbReference>
<evidence type="ECO:0000259" key="6">
    <source>
        <dbReference type="Pfam" id="PF01494"/>
    </source>
</evidence>
<dbReference type="GO" id="GO:0071949">
    <property type="term" value="F:FAD binding"/>
    <property type="evidence" value="ECO:0007669"/>
    <property type="project" value="InterPro"/>
</dbReference>
<keyword evidence="8" id="KW-1185">Reference proteome</keyword>
<feature type="domain" description="FAD-binding" evidence="6">
    <location>
        <begin position="330"/>
        <end position="394"/>
    </location>
</feature>
<reference evidence="7" key="1">
    <citation type="journal article" date="2023" name="Mol. Phylogenet. Evol.">
        <title>Genome-scale phylogeny and comparative genomics of the fungal order Sordariales.</title>
        <authorList>
            <person name="Hensen N."/>
            <person name="Bonometti L."/>
            <person name="Westerberg I."/>
            <person name="Brannstrom I.O."/>
            <person name="Guillou S."/>
            <person name="Cros-Aarteil S."/>
            <person name="Calhoun S."/>
            <person name="Haridas S."/>
            <person name="Kuo A."/>
            <person name="Mondo S."/>
            <person name="Pangilinan J."/>
            <person name="Riley R."/>
            <person name="LaButti K."/>
            <person name="Andreopoulos B."/>
            <person name="Lipzen A."/>
            <person name="Chen C."/>
            <person name="Yan M."/>
            <person name="Daum C."/>
            <person name="Ng V."/>
            <person name="Clum A."/>
            <person name="Steindorff A."/>
            <person name="Ohm R.A."/>
            <person name="Martin F."/>
            <person name="Silar P."/>
            <person name="Natvig D.O."/>
            <person name="Lalanne C."/>
            <person name="Gautier V."/>
            <person name="Ament-Velasquez S.L."/>
            <person name="Kruys A."/>
            <person name="Hutchinson M.I."/>
            <person name="Powell A.J."/>
            <person name="Barry K."/>
            <person name="Miller A.N."/>
            <person name="Grigoriev I.V."/>
            <person name="Debuchy R."/>
            <person name="Gladieux P."/>
            <person name="Hiltunen Thoren M."/>
            <person name="Johannesson H."/>
        </authorList>
    </citation>
    <scope>NUCLEOTIDE SEQUENCE</scope>
    <source>
        <strain evidence="7">PSN293</strain>
    </source>
</reference>
<keyword evidence="3" id="KW-0274">FAD</keyword>
<evidence type="ECO:0000256" key="2">
    <source>
        <dbReference type="ARBA" id="ARBA00022630"/>
    </source>
</evidence>
<keyword evidence="4" id="KW-0560">Oxidoreductase</keyword>
<dbReference type="Proteomes" id="UP001301769">
    <property type="component" value="Unassembled WGS sequence"/>
</dbReference>
<dbReference type="GO" id="GO:0004497">
    <property type="term" value="F:monooxygenase activity"/>
    <property type="evidence" value="ECO:0007669"/>
    <property type="project" value="UniProtKB-KW"/>
</dbReference>
<dbReference type="InterPro" id="IPR050493">
    <property type="entry name" value="FAD-dep_Monooxygenase_BioMet"/>
</dbReference>
<comment type="caution">
    <text evidence="7">The sequence shown here is derived from an EMBL/GenBank/DDBJ whole genome shotgun (WGS) entry which is preliminary data.</text>
</comment>
<comment type="similarity">
    <text evidence="1">Belongs to the paxM FAD-dependent monooxygenase family.</text>
</comment>
<dbReference type="AlphaFoldDB" id="A0AAN6XXU8"/>
<evidence type="ECO:0000256" key="3">
    <source>
        <dbReference type="ARBA" id="ARBA00022827"/>
    </source>
</evidence>
<evidence type="ECO:0000256" key="1">
    <source>
        <dbReference type="ARBA" id="ARBA00007992"/>
    </source>
</evidence>
<dbReference type="PANTHER" id="PTHR13789">
    <property type="entry name" value="MONOOXYGENASE"/>
    <property type="match status" value="1"/>
</dbReference>
<keyword evidence="5" id="KW-0503">Monooxygenase</keyword>
<evidence type="ECO:0000256" key="5">
    <source>
        <dbReference type="ARBA" id="ARBA00023033"/>
    </source>
</evidence>
<proteinExistence type="inferred from homology"/>
<dbReference type="Pfam" id="PF01494">
    <property type="entry name" value="FAD_binding_3"/>
    <property type="match status" value="2"/>
</dbReference>
<evidence type="ECO:0000256" key="4">
    <source>
        <dbReference type="ARBA" id="ARBA00023002"/>
    </source>
</evidence>
<sequence length="444" mass="48335">MHVIIIGAGPAGLAAALALHKQQQSESKFNRSSESLAPFCITILELRPNIETGTQLGGAINLTPLALRYLDALGVGEKLRPLGCKVSGIDFLSHRSGVSLGKMWPDFDSLRVARHDVVESMARKVLETSEQSEAGRVSIRYGVKVTKIEESGSAGSSEGCVKVSYFQNGEPDGKILEGDVLLGCDGIHSFVRSTYVDPAREKRYSGRGGAYSYVTVDKPGDAGVLLRDGQPAVKDSSMTMGPKGSLLTTFCEPSKTKLYIAAVLNDTAEVWKDQASKDGRRATGAETEILKQDLLNRFSGSELVGLDELVAKCEEWFFFPVFMLPPGGIWSRGRILLLGDAAHAMPPMGESTGVAIEDAVLLAHVLSRRGERSVKKLFDDYEGLRRDVIAQTYKETVALWGDASEWSSFKSVMIDWLMWVIVLFINRGGKSTFARDVRLLSLPA</sequence>
<dbReference type="EMBL" id="MU858279">
    <property type="protein sequence ID" value="KAK4207691.1"/>
    <property type="molecule type" value="Genomic_DNA"/>
</dbReference>
<evidence type="ECO:0000313" key="8">
    <source>
        <dbReference type="Proteomes" id="UP001301769"/>
    </source>
</evidence>
<name>A0AAN6XXU8_9PEZI</name>
<protein>
    <recommendedName>
        <fullName evidence="6">FAD-binding domain-containing protein</fullName>
    </recommendedName>
</protein>
<dbReference type="InterPro" id="IPR036188">
    <property type="entry name" value="FAD/NAD-bd_sf"/>
</dbReference>
<dbReference type="Gene3D" id="3.50.50.60">
    <property type="entry name" value="FAD/NAD(P)-binding domain"/>
    <property type="match status" value="1"/>
</dbReference>
<dbReference type="SUPFAM" id="SSF51905">
    <property type="entry name" value="FAD/NAD(P)-binding domain"/>
    <property type="match status" value="1"/>
</dbReference>
<accession>A0AAN6XXU8</accession>
<keyword evidence="2" id="KW-0285">Flavoprotein</keyword>
<organism evidence="7 8">
    <name type="scientific">Rhypophila decipiens</name>
    <dbReference type="NCBI Taxonomy" id="261697"/>
    <lineage>
        <taxon>Eukaryota</taxon>
        <taxon>Fungi</taxon>
        <taxon>Dikarya</taxon>
        <taxon>Ascomycota</taxon>
        <taxon>Pezizomycotina</taxon>
        <taxon>Sordariomycetes</taxon>
        <taxon>Sordariomycetidae</taxon>
        <taxon>Sordariales</taxon>
        <taxon>Naviculisporaceae</taxon>
        <taxon>Rhypophila</taxon>
    </lineage>
</organism>